<dbReference type="PANTHER" id="PTHR27004:SF203">
    <property type="entry name" value="LEUCINE-RICH REPEAT-CONTAINING N-TERMINAL PLANT-TYPE DOMAIN-CONTAINING PROTEIN"/>
    <property type="match status" value="1"/>
</dbReference>
<comment type="subcellular location">
    <subcellularLocation>
        <location evidence="1">Cell membrane</location>
        <topology evidence="1">Single-pass type I membrane protein</topology>
    </subcellularLocation>
</comment>
<gene>
    <name evidence="11" type="ORF">SVIM_LOCUS90563</name>
</gene>
<organism evidence="11">
    <name type="scientific">Salix viminalis</name>
    <name type="common">Common osier</name>
    <name type="synonym">Basket willow</name>
    <dbReference type="NCBI Taxonomy" id="40686"/>
    <lineage>
        <taxon>Eukaryota</taxon>
        <taxon>Viridiplantae</taxon>
        <taxon>Streptophyta</taxon>
        <taxon>Embryophyta</taxon>
        <taxon>Tracheophyta</taxon>
        <taxon>Spermatophyta</taxon>
        <taxon>Magnoliopsida</taxon>
        <taxon>eudicotyledons</taxon>
        <taxon>Gunneridae</taxon>
        <taxon>Pentapetalae</taxon>
        <taxon>rosids</taxon>
        <taxon>fabids</taxon>
        <taxon>Malpighiales</taxon>
        <taxon>Salicaceae</taxon>
        <taxon>Saliceae</taxon>
        <taxon>Salix</taxon>
    </lineage>
</organism>
<dbReference type="InterPro" id="IPR001611">
    <property type="entry name" value="Leu-rich_rpt"/>
</dbReference>
<keyword evidence="9" id="KW-0675">Receptor</keyword>
<comment type="similarity">
    <text evidence="2">Belongs to the RLP family.</text>
</comment>
<dbReference type="Gene3D" id="3.80.10.10">
    <property type="entry name" value="Ribonuclease Inhibitor"/>
    <property type="match status" value="1"/>
</dbReference>
<evidence type="ECO:0000256" key="7">
    <source>
        <dbReference type="ARBA" id="ARBA00022989"/>
    </source>
</evidence>
<dbReference type="PANTHER" id="PTHR27004">
    <property type="entry name" value="RECEPTOR-LIKE PROTEIN 12 ISOFORM X1"/>
    <property type="match status" value="1"/>
</dbReference>
<dbReference type="InterPro" id="IPR032675">
    <property type="entry name" value="LRR_dom_sf"/>
</dbReference>
<evidence type="ECO:0008006" key="12">
    <source>
        <dbReference type="Google" id="ProtNLM"/>
    </source>
</evidence>
<keyword evidence="3" id="KW-1003">Cell membrane</keyword>
<evidence type="ECO:0000256" key="2">
    <source>
        <dbReference type="ARBA" id="ARBA00009592"/>
    </source>
</evidence>
<dbReference type="Pfam" id="PF00560">
    <property type="entry name" value="LRR_1"/>
    <property type="match status" value="1"/>
</dbReference>
<dbReference type="AlphaFoldDB" id="A0A6N2KXT1"/>
<evidence type="ECO:0000256" key="9">
    <source>
        <dbReference type="ARBA" id="ARBA00023170"/>
    </source>
</evidence>
<sequence>MWTTHQRVVELDLHSYKLVGAYLSIGNLSFLRLLNLENNSLSSSILENWVKFVGGNHLKGVIPHSIGRLKRLEIFSFGANNLSGTIPPSIFNLSTLTGFAVPVNQLHGTLPPDLGHTLPNLEILLVHTNRFSGLIPMTISNASNLSVLTQTTSSLGKYLA</sequence>
<dbReference type="FunFam" id="3.80.10.10:FF:000383">
    <property type="entry name" value="Leucine-rich repeat receptor protein kinase EMS1"/>
    <property type="match status" value="1"/>
</dbReference>
<keyword evidence="5" id="KW-0812">Transmembrane</keyword>
<evidence type="ECO:0000313" key="11">
    <source>
        <dbReference type="EMBL" id="VFU28080.1"/>
    </source>
</evidence>
<keyword evidence="7" id="KW-1133">Transmembrane helix</keyword>
<evidence type="ECO:0000256" key="5">
    <source>
        <dbReference type="ARBA" id="ARBA00022692"/>
    </source>
</evidence>
<evidence type="ECO:0000256" key="4">
    <source>
        <dbReference type="ARBA" id="ARBA00022614"/>
    </source>
</evidence>
<accession>A0A6N2KXT1</accession>
<dbReference type="SUPFAM" id="SSF52058">
    <property type="entry name" value="L domain-like"/>
    <property type="match status" value="1"/>
</dbReference>
<keyword evidence="6" id="KW-0677">Repeat</keyword>
<protein>
    <recommendedName>
        <fullName evidence="12">Leucine-rich repeat-containing N-terminal plant-type domain-containing protein</fullName>
    </recommendedName>
</protein>
<evidence type="ECO:0000256" key="6">
    <source>
        <dbReference type="ARBA" id="ARBA00022737"/>
    </source>
</evidence>
<keyword evidence="4" id="KW-0433">Leucine-rich repeat</keyword>
<evidence type="ECO:0000256" key="10">
    <source>
        <dbReference type="ARBA" id="ARBA00023180"/>
    </source>
</evidence>
<dbReference type="GO" id="GO:0005886">
    <property type="term" value="C:plasma membrane"/>
    <property type="evidence" value="ECO:0007669"/>
    <property type="project" value="UniProtKB-SubCell"/>
</dbReference>
<name>A0A6N2KXT1_SALVM</name>
<evidence type="ECO:0000256" key="8">
    <source>
        <dbReference type="ARBA" id="ARBA00023136"/>
    </source>
</evidence>
<reference evidence="11" key="1">
    <citation type="submission" date="2019-03" db="EMBL/GenBank/DDBJ databases">
        <authorList>
            <person name="Mank J."/>
            <person name="Almeida P."/>
        </authorList>
    </citation>
    <scope>NUCLEOTIDE SEQUENCE</scope>
    <source>
        <strain evidence="11">78183</strain>
    </source>
</reference>
<keyword evidence="10" id="KW-0325">Glycoprotein</keyword>
<keyword evidence="8" id="KW-0472">Membrane</keyword>
<evidence type="ECO:0000256" key="1">
    <source>
        <dbReference type="ARBA" id="ARBA00004251"/>
    </source>
</evidence>
<evidence type="ECO:0000256" key="3">
    <source>
        <dbReference type="ARBA" id="ARBA00022475"/>
    </source>
</evidence>
<dbReference type="EMBL" id="CAADRP010000435">
    <property type="protein sequence ID" value="VFU28080.1"/>
    <property type="molecule type" value="Genomic_DNA"/>
</dbReference>
<proteinExistence type="inferred from homology"/>